<name>A0A7L5BPJ3_9HYPH</name>
<dbReference type="SMART" id="SM00052">
    <property type="entry name" value="EAL"/>
    <property type="match status" value="1"/>
</dbReference>
<dbReference type="GO" id="GO:0071111">
    <property type="term" value="F:cyclic-guanylate-specific phosphodiesterase activity"/>
    <property type="evidence" value="ECO:0007669"/>
    <property type="project" value="InterPro"/>
</dbReference>
<dbReference type="Proteomes" id="UP000464865">
    <property type="component" value="Chromosome M15-12"/>
</dbReference>
<dbReference type="InterPro" id="IPR050706">
    <property type="entry name" value="Cyclic-di-GMP_PDE-like"/>
</dbReference>
<evidence type="ECO:0000313" key="2">
    <source>
        <dbReference type="EMBL" id="QIB40723.1"/>
    </source>
</evidence>
<proteinExistence type="predicted"/>
<dbReference type="PANTHER" id="PTHR33121">
    <property type="entry name" value="CYCLIC DI-GMP PHOSPHODIESTERASE PDEF"/>
    <property type="match status" value="1"/>
</dbReference>
<protein>
    <submittedName>
        <fullName evidence="2">EAL domain-containing protein</fullName>
    </submittedName>
</protein>
<dbReference type="PANTHER" id="PTHR33121:SF23">
    <property type="entry name" value="CYCLIC DI-GMP PHOSPHODIESTERASE PDEB"/>
    <property type="match status" value="1"/>
</dbReference>
<dbReference type="Gene3D" id="3.20.20.450">
    <property type="entry name" value="EAL domain"/>
    <property type="match status" value="1"/>
</dbReference>
<dbReference type="KEGG" id="roy:G3A56_23125"/>
<accession>A0A7L5BPJ3</accession>
<gene>
    <name evidence="2" type="ORF">G3A56_23125</name>
</gene>
<dbReference type="Pfam" id="PF00563">
    <property type="entry name" value="EAL"/>
    <property type="match status" value="1"/>
</dbReference>
<dbReference type="PROSITE" id="PS50883">
    <property type="entry name" value="EAL"/>
    <property type="match status" value="1"/>
</dbReference>
<dbReference type="EMBL" id="CP048635">
    <property type="protein sequence ID" value="QIB40723.1"/>
    <property type="molecule type" value="Genomic_DNA"/>
</dbReference>
<dbReference type="CDD" id="cd01948">
    <property type="entry name" value="EAL"/>
    <property type="match status" value="1"/>
</dbReference>
<dbReference type="AlphaFoldDB" id="A0A7L5BPJ3"/>
<evidence type="ECO:0000313" key="3">
    <source>
        <dbReference type="Proteomes" id="UP000464865"/>
    </source>
</evidence>
<dbReference type="InterPro" id="IPR035919">
    <property type="entry name" value="EAL_sf"/>
</dbReference>
<dbReference type="InterPro" id="IPR001633">
    <property type="entry name" value="EAL_dom"/>
</dbReference>
<dbReference type="SUPFAM" id="SSF141868">
    <property type="entry name" value="EAL domain-like"/>
    <property type="match status" value="1"/>
</dbReference>
<feature type="domain" description="EAL" evidence="1">
    <location>
        <begin position="22"/>
        <end position="272"/>
    </location>
</feature>
<evidence type="ECO:0000259" key="1">
    <source>
        <dbReference type="PROSITE" id="PS50883"/>
    </source>
</evidence>
<sequence>MSADFSYGQWEAKMHRHSDISNIGVVEIVKSAIADGRASFNVQSVHSVEPFDAVFYRECLATLQGTDGCHYGAGIFIPALEELGYCSLIDENVVRLALDELEIDPCAVLGCNISADNLRNRETWDLIAGQVRSRPTLASRLVLELTETRPLLDVTRSVNMLNEMRELGCRIALDDFGAGYASPQLLRLVDFDIVKIDRSFLQPTRRSCLDLDALAHLISFASCYSPVVVMEGVETIEDAQSAALCGATHLQGYGISLPVPVSANKTGFRGSYATQAADITCPNVAPGSASNVYRAHHDGRLKSWPPGESRQAPLPVTDFP</sequence>
<reference evidence="2 3" key="1">
    <citation type="submission" date="2020-02" db="EMBL/GenBank/DDBJ databases">
        <title>Plant-Promoting Endophytic Bacterium Rhizobium oryzihabitans sp. nov., Isolated from the Root of Rice.</title>
        <authorList>
            <person name="zhao J."/>
            <person name="Zhang G."/>
        </authorList>
    </citation>
    <scope>NUCLEOTIDE SEQUENCE [LARGE SCALE GENOMIC DNA]</scope>
    <source>
        <strain evidence="2 3">M15</strain>
    </source>
</reference>
<organism evidence="2 3">
    <name type="scientific">Rhizobium oryzihabitans</name>
    <dbReference type="NCBI Taxonomy" id="2267833"/>
    <lineage>
        <taxon>Bacteria</taxon>
        <taxon>Pseudomonadati</taxon>
        <taxon>Pseudomonadota</taxon>
        <taxon>Alphaproteobacteria</taxon>
        <taxon>Hyphomicrobiales</taxon>
        <taxon>Rhizobiaceae</taxon>
        <taxon>Rhizobium/Agrobacterium group</taxon>
        <taxon>Rhizobium</taxon>
    </lineage>
</organism>
<keyword evidence="3" id="KW-1185">Reference proteome</keyword>